<proteinExistence type="predicted"/>
<accession>A0A8S5LJ11</accession>
<dbReference type="EMBL" id="BK015857">
    <property type="protein sequence ID" value="DAD69889.1"/>
    <property type="molecule type" value="Genomic_DNA"/>
</dbReference>
<dbReference type="PROSITE" id="PS51257">
    <property type="entry name" value="PROKAR_LIPOPROTEIN"/>
    <property type="match status" value="1"/>
</dbReference>
<reference evidence="1" key="1">
    <citation type="journal article" date="2021" name="Proc. Natl. Acad. Sci. U.S.A.">
        <title>A Catalog of Tens of Thousands of Viruses from Human Metagenomes Reveals Hidden Associations with Chronic Diseases.</title>
        <authorList>
            <person name="Tisza M.J."/>
            <person name="Buck C.B."/>
        </authorList>
    </citation>
    <scope>NUCLEOTIDE SEQUENCE</scope>
    <source>
        <strain evidence="1">CtGO42</strain>
    </source>
</reference>
<protein>
    <recommendedName>
        <fullName evidence="2">Lipoprotein</fullName>
    </recommendedName>
</protein>
<evidence type="ECO:0008006" key="2">
    <source>
        <dbReference type="Google" id="ProtNLM"/>
    </source>
</evidence>
<evidence type="ECO:0000313" key="1">
    <source>
        <dbReference type="EMBL" id="DAD69889.1"/>
    </source>
</evidence>
<organism evidence="1">
    <name type="scientific">Siphoviridae sp. ctGO42</name>
    <dbReference type="NCBI Taxonomy" id="2827566"/>
    <lineage>
        <taxon>Viruses</taxon>
        <taxon>Duplodnaviria</taxon>
        <taxon>Heunggongvirae</taxon>
        <taxon>Uroviricota</taxon>
        <taxon>Caudoviricetes</taxon>
    </lineage>
</organism>
<name>A0A8S5LJ11_9CAUD</name>
<sequence>MRVSILIAALAVLYGCSAPPSASVQGSRTSQASLGAKEAFLTLDPAGKNVPAKHYPSGKELLAEVKLLGGVRGEYETDAAFHGRVSKLGNFSIGGEASDSEIEFDQVSGEFTLKVSLHDAVGFGLKVAPNRLREPVAIYPSFIVGEDAYTEGQYSGQNAFGATATITKRSIDRYYLVFSPVPKPPLNMLFFNVSAKLNITASEMKEQRENIRVLFKVMSVPNYLQITKNYQQPTITNPYESVITNYFFSAKVFWVSVVNSKTGKVYAEEAKMGIKVL</sequence>